<organism evidence="2 3">
    <name type="scientific">Desulfitobacterium dehalogenans</name>
    <dbReference type="NCBI Taxonomy" id="36854"/>
    <lineage>
        <taxon>Bacteria</taxon>
        <taxon>Bacillati</taxon>
        <taxon>Bacillota</taxon>
        <taxon>Clostridia</taxon>
        <taxon>Eubacteriales</taxon>
        <taxon>Desulfitobacteriaceae</taxon>
        <taxon>Desulfitobacterium</taxon>
    </lineage>
</organism>
<protein>
    <recommendedName>
        <fullName evidence="4">DUF4352 domain-containing protein</fullName>
    </recommendedName>
</protein>
<evidence type="ECO:0000313" key="2">
    <source>
        <dbReference type="EMBL" id="HHY28131.1"/>
    </source>
</evidence>
<dbReference type="EMBL" id="DUTF01000335">
    <property type="protein sequence ID" value="HHY28131.1"/>
    <property type="molecule type" value="Genomic_DNA"/>
</dbReference>
<evidence type="ECO:0000313" key="3">
    <source>
        <dbReference type="Proteomes" id="UP000553059"/>
    </source>
</evidence>
<gene>
    <name evidence="2" type="ORF">GX523_15555</name>
</gene>
<keyword evidence="1" id="KW-0732">Signal</keyword>
<feature type="chain" id="PRO_5028347918" description="DUF4352 domain-containing protein" evidence="1">
    <location>
        <begin position="27"/>
        <end position="184"/>
    </location>
</feature>
<proteinExistence type="predicted"/>
<accession>A0A7C6Z644</accession>
<evidence type="ECO:0008006" key="4">
    <source>
        <dbReference type="Google" id="ProtNLM"/>
    </source>
</evidence>
<sequence length="184" mass="20051">MEKATTKIIFGLVASLVLLISGCSSGQEPSPTTTTAPQEKAEIAVFSQTKELNQIIDLDTMKLRIINVSLVRNTDPDPDAPLGKIALGVEIGNTSNKDIQFYPEEFEMTIDGQEISSPDLTLTSSLGGTYPPQRVQQGFITFPVREREVTSVKELQLTIPPITDQDGASTEAKEYTIFIDDSEA</sequence>
<name>A0A7C6Z644_9FIRM</name>
<feature type="signal peptide" evidence="1">
    <location>
        <begin position="1"/>
        <end position="26"/>
    </location>
</feature>
<dbReference type="AlphaFoldDB" id="A0A7C6Z644"/>
<dbReference type="PROSITE" id="PS51257">
    <property type="entry name" value="PROKAR_LIPOPROTEIN"/>
    <property type="match status" value="1"/>
</dbReference>
<reference evidence="2 3" key="1">
    <citation type="journal article" date="2020" name="Biotechnol. Biofuels">
        <title>New insights from the biogas microbiome by comprehensive genome-resolved metagenomics of nearly 1600 species originating from multiple anaerobic digesters.</title>
        <authorList>
            <person name="Campanaro S."/>
            <person name="Treu L."/>
            <person name="Rodriguez-R L.M."/>
            <person name="Kovalovszki A."/>
            <person name="Ziels R.M."/>
            <person name="Maus I."/>
            <person name="Zhu X."/>
            <person name="Kougias P.G."/>
            <person name="Basile A."/>
            <person name="Luo G."/>
            <person name="Schluter A."/>
            <person name="Konstantinidis K.T."/>
            <person name="Angelidaki I."/>
        </authorList>
    </citation>
    <scope>NUCLEOTIDE SEQUENCE [LARGE SCALE GENOMIC DNA]</scope>
    <source>
        <strain evidence="2">AS05jafATM_4</strain>
    </source>
</reference>
<dbReference type="Proteomes" id="UP000553059">
    <property type="component" value="Unassembled WGS sequence"/>
</dbReference>
<comment type="caution">
    <text evidence="2">The sequence shown here is derived from an EMBL/GenBank/DDBJ whole genome shotgun (WGS) entry which is preliminary data.</text>
</comment>
<evidence type="ECO:0000256" key="1">
    <source>
        <dbReference type="SAM" id="SignalP"/>
    </source>
</evidence>